<evidence type="ECO:0000313" key="3">
    <source>
        <dbReference type="Proteomes" id="UP001170481"/>
    </source>
</evidence>
<keyword evidence="1" id="KW-0175">Coiled coil</keyword>
<comment type="caution">
    <text evidence="2">The sequence shown here is derived from an EMBL/GenBank/DDBJ whole genome shotgun (WGS) entry which is preliminary data.</text>
</comment>
<feature type="coiled-coil region" evidence="1">
    <location>
        <begin position="135"/>
        <end position="183"/>
    </location>
</feature>
<sequence length="217" mass="25012">MNRWKEAFEKHPVHETLSWLDNAASSNAENLSEGEVEEQRRLKKIIDRYRTVLSSIDTEIVPVNQLDALNNQLRHQNIANQVNTYLKNRNPSSLVSVNDHVSKHLTPLSLFQSLSESYELQDKTSYVDSVVDSTINGLAAKKVALEEQLDHVESLTEEQTKKLEAFSEEIKKKQLELTNLSSDWQNQFSASQESRSQEFSKWRRLFLGEKQGCSKYN</sequence>
<accession>A0AAP4TWC4</accession>
<evidence type="ECO:0000256" key="1">
    <source>
        <dbReference type="SAM" id="Coils"/>
    </source>
</evidence>
<reference evidence="2" key="1">
    <citation type="submission" date="2023-07" db="EMBL/GenBank/DDBJ databases">
        <title>Genome content predicts the carbon catabolic preferences of heterotrophic bacteria.</title>
        <authorList>
            <person name="Gralka M."/>
        </authorList>
    </citation>
    <scope>NUCLEOTIDE SEQUENCE</scope>
    <source>
        <strain evidence="2">C2R13</strain>
    </source>
</reference>
<name>A0AAP4TWC4_9GAMM</name>
<dbReference type="RefSeq" id="WP_303593261.1">
    <property type="nucleotide sequence ID" value="NZ_JAUORK010000005.1"/>
</dbReference>
<dbReference type="EMBL" id="JAUORK010000005">
    <property type="protein sequence ID" value="MDO6671612.1"/>
    <property type="molecule type" value="Genomic_DNA"/>
</dbReference>
<evidence type="ECO:0000313" key="2">
    <source>
        <dbReference type="EMBL" id="MDO6671612.1"/>
    </source>
</evidence>
<organism evidence="2 3">
    <name type="scientific">Cobetia amphilecti</name>
    <dbReference type="NCBI Taxonomy" id="1055104"/>
    <lineage>
        <taxon>Bacteria</taxon>
        <taxon>Pseudomonadati</taxon>
        <taxon>Pseudomonadota</taxon>
        <taxon>Gammaproteobacteria</taxon>
        <taxon>Oceanospirillales</taxon>
        <taxon>Halomonadaceae</taxon>
        <taxon>Cobetia</taxon>
    </lineage>
</organism>
<protein>
    <submittedName>
        <fullName evidence="2">Uncharacterized protein</fullName>
    </submittedName>
</protein>
<dbReference type="Proteomes" id="UP001170481">
    <property type="component" value="Unassembled WGS sequence"/>
</dbReference>
<proteinExistence type="predicted"/>
<dbReference type="AlphaFoldDB" id="A0AAP4TWC4"/>
<gene>
    <name evidence="2" type="ORF">Q4535_05715</name>
</gene>